<dbReference type="InterPro" id="IPR023213">
    <property type="entry name" value="CAT-like_dom_sf"/>
</dbReference>
<dbReference type="NCBIfam" id="NF003417">
    <property type="entry name" value="PRK04813.1"/>
    <property type="match status" value="5"/>
</dbReference>
<dbReference type="InterPro" id="IPR045851">
    <property type="entry name" value="AMP-bd_C_sf"/>
</dbReference>
<feature type="domain" description="Carrier" evidence="5">
    <location>
        <begin position="2506"/>
        <end position="2583"/>
    </location>
</feature>
<dbReference type="EMBL" id="VIKS01000017">
    <property type="protein sequence ID" value="TQV81103.1"/>
    <property type="molecule type" value="Genomic_DNA"/>
</dbReference>
<feature type="domain" description="Carrier" evidence="5">
    <location>
        <begin position="1431"/>
        <end position="1506"/>
    </location>
</feature>
<dbReference type="GO" id="GO:0005829">
    <property type="term" value="C:cytosol"/>
    <property type="evidence" value="ECO:0007669"/>
    <property type="project" value="TreeGrafter"/>
</dbReference>
<dbReference type="FunFam" id="1.10.1200.10:FF:000005">
    <property type="entry name" value="Nonribosomal peptide synthetase 1"/>
    <property type="match status" value="2"/>
</dbReference>
<dbReference type="Gene3D" id="3.40.50.12780">
    <property type="entry name" value="N-terminal domain of ligase-like"/>
    <property type="match status" value="1"/>
</dbReference>
<reference evidence="6 7" key="1">
    <citation type="submission" date="2019-07" db="EMBL/GenBank/DDBJ databases">
        <title>Draft genome for Aliikangiella sp. M105.</title>
        <authorList>
            <person name="Wang G."/>
        </authorList>
    </citation>
    <scope>NUCLEOTIDE SEQUENCE [LARGE SCALE GENOMIC DNA]</scope>
    <source>
        <strain evidence="6 7">M105</strain>
    </source>
</reference>
<dbReference type="Pfam" id="PF13193">
    <property type="entry name" value="AMP-binding_C"/>
    <property type="match status" value="1"/>
</dbReference>
<dbReference type="CDD" id="cd02440">
    <property type="entry name" value="AdoMet_MTases"/>
    <property type="match status" value="1"/>
</dbReference>
<dbReference type="GO" id="GO:0003824">
    <property type="term" value="F:catalytic activity"/>
    <property type="evidence" value="ECO:0007669"/>
    <property type="project" value="InterPro"/>
</dbReference>
<accession>A0A545TV57</accession>
<dbReference type="GO" id="GO:0031177">
    <property type="term" value="F:phosphopantetheine binding"/>
    <property type="evidence" value="ECO:0007669"/>
    <property type="project" value="InterPro"/>
</dbReference>
<dbReference type="Gene3D" id="3.30.300.30">
    <property type="match status" value="4"/>
</dbReference>
<dbReference type="Pfam" id="PF00501">
    <property type="entry name" value="AMP-binding"/>
    <property type="match status" value="3"/>
</dbReference>
<comment type="caution">
    <text evidence="6">The sequence shown here is derived from an EMBL/GenBank/DDBJ whole genome shotgun (WGS) entry which is preliminary data.</text>
</comment>
<dbReference type="InterPro" id="IPR000873">
    <property type="entry name" value="AMP-dep_synth/lig_dom"/>
</dbReference>
<dbReference type="NCBIfam" id="TIGR01733">
    <property type="entry name" value="AA-adenyl-dom"/>
    <property type="match status" value="2"/>
</dbReference>
<dbReference type="CDD" id="cd05930">
    <property type="entry name" value="A_NRPS"/>
    <property type="match status" value="2"/>
</dbReference>
<dbReference type="OrthoDB" id="9757559at2"/>
<dbReference type="GO" id="GO:0044550">
    <property type="term" value="P:secondary metabolite biosynthetic process"/>
    <property type="evidence" value="ECO:0007669"/>
    <property type="project" value="UniProtKB-ARBA"/>
</dbReference>
<dbReference type="InterPro" id="IPR036736">
    <property type="entry name" value="ACP-like_sf"/>
</dbReference>
<dbReference type="Gene3D" id="3.30.559.10">
    <property type="entry name" value="Chloramphenicol acetyltransferase-like domain"/>
    <property type="match status" value="3"/>
</dbReference>
<dbReference type="InterPro" id="IPR042099">
    <property type="entry name" value="ANL_N_sf"/>
</dbReference>
<evidence type="ECO:0000256" key="3">
    <source>
        <dbReference type="ARBA" id="ARBA00022450"/>
    </source>
</evidence>
<dbReference type="PANTHER" id="PTHR45527:SF1">
    <property type="entry name" value="FATTY ACID SYNTHASE"/>
    <property type="match status" value="1"/>
</dbReference>
<keyword evidence="4" id="KW-0597">Phosphoprotein</keyword>
<dbReference type="Gene3D" id="2.30.38.10">
    <property type="entry name" value="Luciferase, Domain 3"/>
    <property type="match status" value="3"/>
</dbReference>
<dbReference type="Proteomes" id="UP000315439">
    <property type="component" value="Unassembled WGS sequence"/>
</dbReference>
<dbReference type="Pfam" id="PF00668">
    <property type="entry name" value="Condensation"/>
    <property type="match status" value="3"/>
</dbReference>
<dbReference type="InterPro" id="IPR029063">
    <property type="entry name" value="SAM-dependent_MTases_sf"/>
</dbReference>
<dbReference type="PROSITE" id="PS00012">
    <property type="entry name" value="PHOSPHOPANTETHEINE"/>
    <property type="match status" value="3"/>
</dbReference>
<dbReference type="InterPro" id="IPR010071">
    <property type="entry name" value="AA_adenyl_dom"/>
</dbReference>
<dbReference type="InterPro" id="IPR025110">
    <property type="entry name" value="AMP-bd_C"/>
</dbReference>
<feature type="domain" description="Carrier" evidence="5">
    <location>
        <begin position="3513"/>
        <end position="3590"/>
    </location>
</feature>
<gene>
    <name evidence="6" type="ORF">FLL46_26190</name>
</gene>
<evidence type="ECO:0000256" key="1">
    <source>
        <dbReference type="ARBA" id="ARBA00001957"/>
    </source>
</evidence>
<protein>
    <submittedName>
        <fullName evidence="6">Amino acid adenylation domain-containing protein</fullName>
    </submittedName>
</protein>
<dbReference type="PANTHER" id="PTHR45527">
    <property type="entry name" value="NONRIBOSOMAL PEPTIDE SYNTHETASE"/>
    <property type="match status" value="1"/>
</dbReference>
<evidence type="ECO:0000256" key="2">
    <source>
        <dbReference type="ARBA" id="ARBA00006432"/>
    </source>
</evidence>
<dbReference type="FunFam" id="3.40.50.980:FF:000001">
    <property type="entry name" value="Non-ribosomal peptide synthetase"/>
    <property type="match status" value="2"/>
</dbReference>
<dbReference type="FunFam" id="2.30.38.10:FF:000001">
    <property type="entry name" value="Non-ribosomal peptide synthetase PvdI"/>
    <property type="match status" value="1"/>
</dbReference>
<comment type="cofactor">
    <cofactor evidence="1">
        <name>pantetheine 4'-phosphate</name>
        <dbReference type="ChEBI" id="CHEBI:47942"/>
    </cofactor>
</comment>
<name>A0A545TV57_9GAMM</name>
<dbReference type="InterPro" id="IPR041698">
    <property type="entry name" value="Methyltransf_25"/>
</dbReference>
<dbReference type="GO" id="GO:0043041">
    <property type="term" value="P:amino acid activation for nonribosomal peptide biosynthetic process"/>
    <property type="evidence" value="ECO:0007669"/>
    <property type="project" value="TreeGrafter"/>
</dbReference>
<dbReference type="SMART" id="SM00823">
    <property type="entry name" value="PKS_PP"/>
    <property type="match status" value="3"/>
</dbReference>
<dbReference type="SUPFAM" id="SSF53335">
    <property type="entry name" value="S-adenosyl-L-methionine-dependent methyltransferases"/>
    <property type="match status" value="1"/>
</dbReference>
<evidence type="ECO:0000313" key="7">
    <source>
        <dbReference type="Proteomes" id="UP000315439"/>
    </source>
</evidence>
<sequence>MKNMGINKDMTIIKSEQSVAADKLSSRAKLVKLLAEKKKKDKIKSNKILSRHQRALDNIELPLSFAQQRLWFIDQMEGGSVEYNMPRALSVVGKFNVEIAERALRRIIVRHESLRTVFIERNGEPFQMIRDEFDFRIVRHDLRNMEKEKQNSRMKFLVHEDMYRVFDLSQDLMLRTTYIHLQGSGENQQGILLFNIHHIASDGWSLGVLVNEFIEQYGALSQNKPDPAIPLTIQYADYALWQKERMNGKSFEKQLAYWKQQLADVPVLHGLPLDYSRPETRGNLGGVVSGDLSTELSQRINQLALENEVTPFMLLHAALALVLSRHSRSHDVVIGTAVANRMQTELNPLIGFFVNLLVLRVSTNYKGFSDYLRHVRQVNLEAQDNQSVPFDYLVEHCGVPRSNQHTPLFQIVFSMDTTEENTLSLPSLQFTQVNRFEATSRFDLDITATVSEGRIGISWVYDKLLFSPERVESLNEHLMCLLEEIADAPDANIRDLSMLSASEIHHLVHELNETSVAYPEDKLIHEIFEQQVSLNPENIAVVFNDNKLTYRALNERVNRLAHYLREQGIGAEILVGICINRSLDLIVGILAILKAGGAYVSIEPNYPTARKQYMLKDSGVKYLLSQTGLTTELELSKDITLIELDTAHLQKKIETFPLTNLSRTTDQEPTNLAYIIYTSGSAGMPKGVMLEHSGLVNLAVSQVRLFGLNKRSRVLQSASFGFDAAVWDWSMALSAGATLYIVQQHVRLSPKLLGEYAKRHQITYSFISPAMLQTLTIEDFSSVKTLAVGGESVSLALAQKWAEGRNFYNAYGPTENTVVATISQIKPTDKQLSIGSPIENVKCFVLDENLEIAPHGAYGELCISGKGLARGYLNNPELTQKYFIDNQYNNDQSARLYRTGDLVRYLSNGELEFAGRIDDQVKIRGFRIELGEIESLLQQNVDIEQAVVLVQESSGGDKSLAAYLLPTRNLLEAQDGTVQNESVDDWTQLFDDSYSQTKIESISSTSGEITLDITGWNCSYRDEQIPYSEMEEWVNGTIESIKEFKPKRVLEIGVGTGMLLYRYADECEYVVATDISSSALGKVREGVTQRGWNHIQLRQGDARELSEFIGGKFDVIVINSVIQYFPGANYLSKVIHDTLTCLVDGGKIFLGDLRNMDLLGAFSSSVAIFQAEENASVESIRQTSQTASQNETELLISPSFFSSLPEIEPCIDQVDIMVKDGVAMNEMMRYRYDVVLHKKTGKNTQVEQWHHWENTNQLKDLFTQKPKDCFGVTGFRNQRIHKDILADEDLRTNKDFDLPATKSEIRVADWDELANLKQLAAQFGYQMKATWGQDKLEHLDLIFIDNKVLRRPGVMAFQPYQQKQRTNAPQLRTISHQLVPQLKRQLEQRLPEFMLPRAYLLLEHFPLTNSGKIDKSALPKLTAIDTGNYVAAKSELEQKLQLIWQKVLDQPKVSTESNFFSIGGHSLLVVRLINEIRETLNIELSVKDLFEFATIKSLSERIEKSEEKTLLNKVLPPITARKRNQDIFESTLSFAQQRLWFIDRLEEGSSQYNTPIALLVKGSFDIDAAEQSVKRIILRHESLRTVFKERASGPVQVILNEFQFQLARYDLSGLEKEIQEQELQKLIAKDTSKIFDLCKDLMVRVSYIHLQGKGEKGEGVLLFNIHHIASDGWSIGVLVNEFVIQYQAIQQGKTDPIPPLAIQYVDYSQWQRDWLQGEVLESQLAYWKQQLDDVPVVHNLPLDFSRPDTKQHIGKMVGGRLSSEVTNRLRHVARENEVTIFMLIHAALAIVLSRHSNHHDIVIGTPVANRQQAELELLIGFFVNTLVLRVDTRYDTLTDYLTHIRKVNLDAQSHQDIPFEQLVEHLKVQRSTQHSPLFQILFTMDASEQGELDIPGLSFENLKSTDVVAKFDLEIGARESEAGLSFEWIYDVSLFTQAHIEKLHEHLNRLLTCIAEKPESKLFELSMLSTREIHHLTQQMNDTWADHPEDKCIHELFEAQVNKTPDNIAIWFEDKHLTYQALNESSNQLAHYLQERGLEAEDLVGICVERSLEMVIGILAILKAGGSYVPLDPGYPKARLEYMIKDSNIKHLLTQSDLTEKFSLSNDVQVVELDLKSFTMSLLDYPKTNPAKIRKLVKKPLAYVIYTSGSTGNPKGVMVEHSALVNFLMSMNDKFPSIFCYPSKLLAVTTISFDIASLEILGPISQGGQVVLASKADSLDPIRLIQLLEEHDIKGMQATPATWELLINANWSGKTDLVVLSGGETLPICLAKQLLARSHQLWNCYGPTEASVWSLVKAITVDDLSQDTLSLGGPLKNYSHYILNDKQQLLPFGSIGELYIGGAGLARGYLNQPELTAEKFVPNPFSDKADDRLYKTGDLVRYLPDGNLAFIGRIDEQVKIRGFRIELGEIENQLSACESVASCVVVVREDEVGQKSIIAYLAQVKSEDETKLVVELRDNLQNRLPSYMLPSAFVILDEFPLTPNGKIDKKALPAPEAVLLQDEYIAPESESESILVSIWAELLKLPADAISVTANFFELGGHSLLAVRLVSDIRIRLHQELAIKVIFESSTIRALAKLIDAGFNATLRSVVTPVERQPDEPVIASFAQQRLWFIDQLQEGSAEYNMPVALQVEGDFNLNAAEQAITQIVQRHETLRTVFRADGENLLQVIQPEFKFQLIRHDLTALDEKTQQAKIKSLMREDSMKVFDLSQDLMVRSTYLHLSTSGSSNQGILLFNMHHIASDGWSIAVLLLEFAFQYQAIIEGTSDPLPPLEIQYADYAHWQNHWLVGEVLDRQLNYWRKQLENVPAVHSLPLDYHRPEMKAHQGGVVTCRLDADLTHRLQQIAKTHRLTTFMLLHGALALVLSRHSNNKDIVIGTPVANRLQAELEPLIGFFANTLVLRANTNHDTIADYLAHIRTINLEAQSHQDIPFEQLVDHCNVPRSTQHTPLFQILFTMNTNGQNELTIPGVHFKPLDSNEVVTKFDLEISAQESKEGINFFWGYDTSLFTQVHIEMLGKHLTRLLNDLAENPESKLSDLSILSRQEIHHLTYEMNDTEANYPKDKCVQELFELQVARTPDAIAVACGTQRTSYGELNHRANQLAHHLIEQGIKPGVRVGIYAEHSLEMLVGFLGILKAGGCYVLLEPEFPSLRLKYLIEDSDIELILFQSGLNRAQCLTEMYIDATSGEATRRLNWLDLDGDWVRKAGDSMRDNPVISSSPLDLASVIYAPNDVSIPAGLSVNHESIVSLVSPGEGVGNSVSTNPENEKPIVQMSDSSTGLSCYEIWNTLVKGASLVFKQEKEPVELTAKTSIETYAPINQRLSNMTRYVMADNRLVPVGTIGELYLGGSSLPKDYLNKAPLTATRFVPNPFSEIPGERLYRTGNKVRYMSDGELAFVGRVKEQPRQRNFRIKTVEIEARLLEHPMVKEVVTLLPEQVQPVPLLVTYVIRESIANDEALVNEEALRQYLKQQSPDVLLPSVLMFLEQWPLTVDGEIDKSALPLPEGRSFQTEYVEPSTETERVLVSIWGELLDLETHSISITSNFFEIGGHSLLAVRILAKIKEELDVSIQVKDLFIYPDIKKLSDFIEVKLSQGDLPDEKAIKHMDEDTDVEFEI</sequence>
<dbReference type="CDD" id="cd19531">
    <property type="entry name" value="LCL_NRPS-like"/>
    <property type="match status" value="3"/>
</dbReference>
<keyword evidence="7" id="KW-1185">Reference proteome</keyword>
<organism evidence="6 7">
    <name type="scientific">Aliikangiella coralliicola</name>
    <dbReference type="NCBI Taxonomy" id="2592383"/>
    <lineage>
        <taxon>Bacteria</taxon>
        <taxon>Pseudomonadati</taxon>
        <taxon>Pseudomonadota</taxon>
        <taxon>Gammaproteobacteria</taxon>
        <taxon>Oceanospirillales</taxon>
        <taxon>Pleioneaceae</taxon>
        <taxon>Aliikangiella</taxon>
    </lineage>
</organism>
<dbReference type="PROSITE" id="PS00455">
    <property type="entry name" value="AMP_BINDING"/>
    <property type="match status" value="1"/>
</dbReference>
<dbReference type="FunFam" id="3.40.50.12780:FF:000012">
    <property type="entry name" value="Non-ribosomal peptide synthetase"/>
    <property type="match status" value="2"/>
</dbReference>
<dbReference type="SUPFAM" id="SSF56801">
    <property type="entry name" value="Acetyl-CoA synthetase-like"/>
    <property type="match status" value="3"/>
</dbReference>
<evidence type="ECO:0000313" key="6">
    <source>
        <dbReference type="EMBL" id="TQV81103.1"/>
    </source>
</evidence>
<dbReference type="InterPro" id="IPR020845">
    <property type="entry name" value="AMP-binding_CS"/>
</dbReference>
<dbReference type="InterPro" id="IPR020806">
    <property type="entry name" value="PKS_PP-bd"/>
</dbReference>
<dbReference type="InterPro" id="IPR009081">
    <property type="entry name" value="PP-bd_ACP"/>
</dbReference>
<dbReference type="PROSITE" id="PS50075">
    <property type="entry name" value="CARRIER"/>
    <property type="match status" value="3"/>
</dbReference>
<dbReference type="InterPro" id="IPR006162">
    <property type="entry name" value="Ppantetheine_attach_site"/>
</dbReference>
<comment type="similarity">
    <text evidence="2">Belongs to the ATP-dependent AMP-binding enzyme family.</text>
</comment>
<dbReference type="InterPro" id="IPR001242">
    <property type="entry name" value="Condensation_dom"/>
</dbReference>
<evidence type="ECO:0000259" key="5">
    <source>
        <dbReference type="PROSITE" id="PS50075"/>
    </source>
</evidence>
<evidence type="ECO:0000256" key="4">
    <source>
        <dbReference type="ARBA" id="ARBA00022553"/>
    </source>
</evidence>
<dbReference type="Gene3D" id="3.40.50.150">
    <property type="entry name" value="Vaccinia Virus protein VP39"/>
    <property type="match status" value="1"/>
</dbReference>
<dbReference type="Gene3D" id="3.30.559.30">
    <property type="entry name" value="Nonribosomal peptide synthetase, condensation domain"/>
    <property type="match status" value="3"/>
</dbReference>
<proteinExistence type="inferred from homology"/>
<keyword evidence="3" id="KW-0596">Phosphopantetheine</keyword>
<dbReference type="SUPFAM" id="SSF47336">
    <property type="entry name" value="ACP-like"/>
    <property type="match status" value="3"/>
</dbReference>
<dbReference type="Pfam" id="PF13649">
    <property type="entry name" value="Methyltransf_25"/>
    <property type="match status" value="1"/>
</dbReference>
<dbReference type="Gene3D" id="1.10.1200.10">
    <property type="entry name" value="ACP-like"/>
    <property type="match status" value="3"/>
</dbReference>
<dbReference type="SUPFAM" id="SSF52777">
    <property type="entry name" value="CoA-dependent acyltransferases"/>
    <property type="match status" value="6"/>
</dbReference>
<dbReference type="FunFam" id="3.30.300.30:FF:000010">
    <property type="entry name" value="Enterobactin synthetase component F"/>
    <property type="match status" value="1"/>
</dbReference>
<dbReference type="Pfam" id="PF00550">
    <property type="entry name" value="PP-binding"/>
    <property type="match status" value="3"/>
</dbReference>
<dbReference type="Gene3D" id="3.40.50.980">
    <property type="match status" value="4"/>
</dbReference>